<gene>
    <name evidence="2" type="ORF">PICMEDRAFT_10560</name>
</gene>
<dbReference type="EMBL" id="KV454002">
    <property type="protein sequence ID" value="ODQ47581.1"/>
    <property type="molecule type" value="Genomic_DNA"/>
</dbReference>
<feature type="compositionally biased region" description="Basic and acidic residues" evidence="1">
    <location>
        <begin position="43"/>
        <end position="60"/>
    </location>
</feature>
<evidence type="ECO:0000256" key="1">
    <source>
        <dbReference type="SAM" id="MobiDB-lite"/>
    </source>
</evidence>
<name>A0A1E3NNA8_9ASCO</name>
<protein>
    <submittedName>
        <fullName evidence="2">Uncharacterized protein</fullName>
    </submittedName>
</protein>
<dbReference type="Proteomes" id="UP000094455">
    <property type="component" value="Unassembled WGS sequence"/>
</dbReference>
<accession>A0A1E3NNA8</accession>
<dbReference type="GeneID" id="30176375"/>
<reference evidence="2 3" key="1">
    <citation type="journal article" date="2016" name="Proc. Natl. Acad. Sci. U.S.A.">
        <title>Comparative genomics of biotechnologically important yeasts.</title>
        <authorList>
            <person name="Riley R."/>
            <person name="Haridas S."/>
            <person name="Wolfe K.H."/>
            <person name="Lopes M.R."/>
            <person name="Hittinger C.T."/>
            <person name="Goeker M."/>
            <person name="Salamov A.A."/>
            <person name="Wisecaver J.H."/>
            <person name="Long T.M."/>
            <person name="Calvey C.H."/>
            <person name="Aerts A.L."/>
            <person name="Barry K.W."/>
            <person name="Choi C."/>
            <person name="Clum A."/>
            <person name="Coughlan A.Y."/>
            <person name="Deshpande S."/>
            <person name="Douglass A.P."/>
            <person name="Hanson S.J."/>
            <person name="Klenk H.-P."/>
            <person name="LaButti K.M."/>
            <person name="Lapidus A."/>
            <person name="Lindquist E.A."/>
            <person name="Lipzen A.M."/>
            <person name="Meier-Kolthoff J.P."/>
            <person name="Ohm R.A."/>
            <person name="Otillar R.P."/>
            <person name="Pangilinan J.L."/>
            <person name="Peng Y."/>
            <person name="Rokas A."/>
            <person name="Rosa C.A."/>
            <person name="Scheuner C."/>
            <person name="Sibirny A.A."/>
            <person name="Slot J.C."/>
            <person name="Stielow J.B."/>
            <person name="Sun H."/>
            <person name="Kurtzman C.P."/>
            <person name="Blackwell M."/>
            <person name="Grigoriev I.V."/>
            <person name="Jeffries T.W."/>
        </authorList>
    </citation>
    <scope>NUCLEOTIDE SEQUENCE [LARGE SCALE GENOMIC DNA]</scope>
    <source>
        <strain evidence="2 3">NRRL Y-2026</strain>
    </source>
</reference>
<organism evidence="2 3">
    <name type="scientific">Pichia membranifaciens NRRL Y-2026</name>
    <dbReference type="NCBI Taxonomy" id="763406"/>
    <lineage>
        <taxon>Eukaryota</taxon>
        <taxon>Fungi</taxon>
        <taxon>Dikarya</taxon>
        <taxon>Ascomycota</taxon>
        <taxon>Saccharomycotina</taxon>
        <taxon>Pichiomycetes</taxon>
        <taxon>Pichiales</taxon>
        <taxon>Pichiaceae</taxon>
        <taxon>Pichia</taxon>
    </lineage>
</organism>
<dbReference type="RefSeq" id="XP_019018694.1">
    <property type="nucleotide sequence ID" value="XM_019159688.1"/>
</dbReference>
<dbReference type="OrthoDB" id="3992542at2759"/>
<keyword evidence="3" id="KW-1185">Reference proteome</keyword>
<proteinExistence type="predicted"/>
<feature type="region of interest" description="Disordered" evidence="1">
    <location>
        <begin position="43"/>
        <end position="65"/>
    </location>
</feature>
<sequence>MLLRLRVRSVSTHSKRKAKYAAHLNYSTSHKAKATFDLSLTRPTEDDKVTRQTDRKRQTNREQLTSNKQSNLFVSPFKEEFFVPPIHMNSMMLEFKFDFGKHHDKRDLIPKLKLLLDSFLQECDTPAKFNKIVCKLEPIIEEMLITIDDLSFVDLFTFLSYKKIRIDNDKVTNRFTELLSSELSVQNKYDLLFCNRESLPDAEPHISILRNPLTQKQMYRIACSYSTSIIKSVIQSFYLPLHDQKKVDEYLEVLYERYPKNQNKFRAFKCFINLLLQNNKLDIRISAKYSISYLCGFLASLTRAEIEVPSNFSLDSWHEILITEYFQHISSKTLYNYLTIFYGASLPDELDLLKDSWECKRLNDELMRDLSPFVSNDRAIPLKLLYLLFNKLLAEGDTAVIKLAIRCFQNLKTDTPEKQVLKNYFRFSVLKQALIIKDQKNSLFQYLMQYLGEEKFNLPEFEEIKIKPIFDYYGSDFSGFVHYLKTINRSTEMYKCIDAQEVQLIIDTLGQREKEKLIQVLIKCNFLFNGESPVKSWIKQKPSLVKYVCSGGQLNPEMKNSEAIEENFLLRAVTLLTPNELFDLITDYDTGEYFAKEILSTFKVYKNSFEYICAQLKVLPIVKGKTGSVYLEILVSFMKKHNLDANSITMEQKLRLYNIYIEKIIDINHISGLGVACALIPGWKKQILKFWGMSETHLVKLKDDKYAITEQLDVTASLLKHYVTKYSESKRVNAKLWATLFKNSLVIGTTLKESSEKEELLSQLFKYFQVQCVKKMFNPFTLYKLYQLAESFQLKPEWKVDINIGNYLESYYSVNINDVVSASGVSIGDTFSVIAKYESNVELSSSLVSRLFEEVPENEKGFFLVSLRNLMVTVPYAQNIHSYIHAQILNKNSEIYKLFGLDMENPLTNSPNSRRSKWMRFDVRYFSPLLEIFMKDIIAKEQNTSIRNMMVDSLATMKTNPNNDAPMRFYQMYCDVAYFTNPNTSGSQSQELALFMTEFKEVFQLDQQKLVLPDYLVKPFAYHFLYTRMFTYDIKTIIQLLYILTQGNEVLGELGFWKLGEEREIENLNSENSNIPFFYKIEDESDLMSLYRLVFTASKNTSEVSTSELTYIINISENLIKAESISKRSKYSIMNCTLILVGKHSNLLSAFYKKAQQLLPEYKVTNSVIAELLYSTMTNEIRDIDSTLDYMISTHETHFMHQSCETVIRRLIAEEQNGLAQELYVKYTERKPRFKILDLNDTLSWGKARQPVVTIDSNDGVNMKMDRYKVKLYDYDSLDKQKS</sequence>
<evidence type="ECO:0000313" key="2">
    <source>
        <dbReference type="EMBL" id="ODQ47581.1"/>
    </source>
</evidence>
<evidence type="ECO:0000313" key="3">
    <source>
        <dbReference type="Proteomes" id="UP000094455"/>
    </source>
</evidence>